<feature type="domain" description="DUF4246" evidence="1">
    <location>
        <begin position="114"/>
        <end position="556"/>
    </location>
</feature>
<evidence type="ECO:0000259" key="2">
    <source>
        <dbReference type="Pfam" id="PF21666"/>
    </source>
</evidence>
<dbReference type="InterPro" id="IPR049192">
    <property type="entry name" value="DUF4246_C"/>
</dbReference>
<evidence type="ECO:0000313" key="4">
    <source>
        <dbReference type="Proteomes" id="UP001365542"/>
    </source>
</evidence>
<dbReference type="Pfam" id="PF21666">
    <property type="entry name" value="DUF4246_N"/>
    <property type="match status" value="1"/>
</dbReference>
<proteinExistence type="predicted"/>
<dbReference type="PANTHER" id="PTHR33119:SF1">
    <property type="entry name" value="FE2OG DIOXYGENASE DOMAIN-CONTAINING PROTEIN"/>
    <property type="match status" value="1"/>
</dbReference>
<gene>
    <name evidence="3" type="ORF">TWF694_004464</name>
</gene>
<protein>
    <submittedName>
        <fullName evidence="3">Uncharacterized protein</fullName>
    </submittedName>
</protein>
<dbReference type="Pfam" id="PF14033">
    <property type="entry name" value="DUF4246"/>
    <property type="match status" value="1"/>
</dbReference>
<dbReference type="EMBL" id="JAVHJO010000015">
    <property type="protein sequence ID" value="KAK6527476.1"/>
    <property type="molecule type" value="Genomic_DNA"/>
</dbReference>
<dbReference type="Proteomes" id="UP001365542">
    <property type="component" value="Unassembled WGS sequence"/>
</dbReference>
<sequence>MFNRVRLLKKLRLKSNNLNAYCAHTLQTMSASDSGDTDVPVVYPHPLDADYDPAEPLTFREQYLRNFSQAIRNKPNWTEKILDRALVAKWLREAQAQDRISSWRKVMTWNRDDINFVYDELVNKYKPYVEKLREDPAAAGLEPDMDCVWRSDSLVDEGLRKELIDAVATLENVPDEQKDWHPGSFKQVLDLVHPSLWPVIYGRSISLTDGKPIKLPDDALDDAFSDKYCWLPSEFEVGEDGKVKIASYINNLSTPEQTKLFHPILERIFERFVPLFNHVLADLAREWYRQQRVISPDGYVGDSEDLEYITPESHEKLWDKMLGEFEKGEEITVDYDENIATFTDDEEGEEQRDKLEQDSWAVGDNEEKTAAAPYQVREMGTLQTNAMWREPAIPNNVKLQGKTAKVIVKLANIILTPEKPTYSGGSWHVEAMLNERILSTGIYYYAQENITDSSLAFRRTIIDMEEMVMELPQDSNWTTVHNMEREGNSVQEIGAIQTKENRAIAFPNIYQHQVQPFELIDKTKPGYRKILVFFLCDPSEENHVPTSRTVAPQQPEARQYVEEALRQGPLGKLPEEVFRLIVEELPPVVSRDEAEGYREDLMDERSIHIRDNEAVQGIGYSLCEH</sequence>
<dbReference type="InterPro" id="IPR049207">
    <property type="entry name" value="DUF4246_N"/>
</dbReference>
<comment type="caution">
    <text evidence="3">The sequence shown here is derived from an EMBL/GenBank/DDBJ whole genome shotgun (WGS) entry which is preliminary data.</text>
</comment>
<dbReference type="InterPro" id="IPR025340">
    <property type="entry name" value="DUF4246"/>
</dbReference>
<evidence type="ECO:0000313" key="3">
    <source>
        <dbReference type="EMBL" id="KAK6527476.1"/>
    </source>
</evidence>
<dbReference type="PANTHER" id="PTHR33119">
    <property type="entry name" value="IFI3P"/>
    <property type="match status" value="1"/>
</dbReference>
<reference evidence="3 4" key="1">
    <citation type="submission" date="2019-10" db="EMBL/GenBank/DDBJ databases">
        <authorList>
            <person name="Palmer J.M."/>
        </authorList>
    </citation>
    <scope>NUCLEOTIDE SEQUENCE [LARGE SCALE GENOMIC DNA]</scope>
    <source>
        <strain evidence="3 4">TWF694</strain>
    </source>
</reference>
<dbReference type="AlphaFoldDB" id="A0AAV9WV66"/>
<name>A0AAV9WV66_9PEZI</name>
<accession>A0AAV9WV66</accession>
<feature type="domain" description="DUF4246" evidence="2">
    <location>
        <begin position="40"/>
        <end position="93"/>
    </location>
</feature>
<organism evidence="3 4">
    <name type="scientific">Orbilia ellipsospora</name>
    <dbReference type="NCBI Taxonomy" id="2528407"/>
    <lineage>
        <taxon>Eukaryota</taxon>
        <taxon>Fungi</taxon>
        <taxon>Dikarya</taxon>
        <taxon>Ascomycota</taxon>
        <taxon>Pezizomycotina</taxon>
        <taxon>Orbiliomycetes</taxon>
        <taxon>Orbiliales</taxon>
        <taxon>Orbiliaceae</taxon>
        <taxon>Orbilia</taxon>
    </lineage>
</organism>
<keyword evidence="4" id="KW-1185">Reference proteome</keyword>
<evidence type="ECO:0000259" key="1">
    <source>
        <dbReference type="Pfam" id="PF14033"/>
    </source>
</evidence>